<reference evidence="4 5" key="1">
    <citation type="submission" date="2015-07" db="EMBL/GenBank/DDBJ databases">
        <authorList>
            <person name="Ju K.-S."/>
            <person name="Doroghazi J.R."/>
            <person name="Metcalf W.W."/>
        </authorList>
    </citation>
    <scope>NUCLEOTIDE SEQUENCE [LARGE SCALE GENOMIC DNA]</scope>
    <source>
        <strain evidence="4 5">NRRL B-3589</strain>
    </source>
</reference>
<sequence>MARAALRGQLAEWSIHGEVAAVAELSLSELVANAVEAEAEAEAAAAAGAAEEEPGAGQDVGVRFALGPGRLLVAAVDGGGGWPVPNRAREDDECGRGLAVVGALADAWGVTVDAAGKTVWAELAVL</sequence>
<dbReference type="CDD" id="cd16936">
    <property type="entry name" value="HATPase_RsbW-like"/>
    <property type="match status" value="1"/>
</dbReference>
<dbReference type="Proteomes" id="UP000037020">
    <property type="component" value="Unassembled WGS sequence"/>
</dbReference>
<organism evidence="4 5">
    <name type="scientific">Streptomyces varsoviensis</name>
    <dbReference type="NCBI Taxonomy" id="67373"/>
    <lineage>
        <taxon>Bacteria</taxon>
        <taxon>Bacillati</taxon>
        <taxon>Actinomycetota</taxon>
        <taxon>Actinomycetes</taxon>
        <taxon>Kitasatosporales</taxon>
        <taxon>Streptomycetaceae</taxon>
        <taxon>Streptomyces</taxon>
    </lineage>
</organism>
<keyword evidence="1" id="KW-0418">Kinase</keyword>
<comment type="caution">
    <text evidence="4">The sequence shown here is derived from an EMBL/GenBank/DDBJ whole genome shotgun (WGS) entry which is preliminary data.</text>
</comment>
<feature type="domain" description="Histidine kinase/HSP90-like ATPase" evidence="3">
    <location>
        <begin position="2"/>
        <end position="121"/>
    </location>
</feature>
<dbReference type="InterPro" id="IPR003594">
    <property type="entry name" value="HATPase_dom"/>
</dbReference>
<dbReference type="PANTHER" id="PTHR35526">
    <property type="entry name" value="ANTI-SIGMA-F FACTOR RSBW-RELATED"/>
    <property type="match status" value="1"/>
</dbReference>
<dbReference type="EMBL" id="LGUT01003553">
    <property type="protein sequence ID" value="KOG85244.1"/>
    <property type="molecule type" value="Genomic_DNA"/>
</dbReference>
<evidence type="ECO:0000256" key="2">
    <source>
        <dbReference type="SAM" id="Coils"/>
    </source>
</evidence>
<dbReference type="Gene3D" id="3.30.565.10">
    <property type="entry name" value="Histidine kinase-like ATPase, C-terminal domain"/>
    <property type="match status" value="1"/>
</dbReference>
<protein>
    <recommendedName>
        <fullName evidence="3">Histidine kinase/HSP90-like ATPase domain-containing protein</fullName>
    </recommendedName>
</protein>
<dbReference type="PANTHER" id="PTHR35526:SF3">
    <property type="entry name" value="ANTI-SIGMA-F FACTOR RSBW"/>
    <property type="match status" value="1"/>
</dbReference>
<keyword evidence="1" id="KW-0723">Serine/threonine-protein kinase</keyword>
<evidence type="ECO:0000259" key="3">
    <source>
        <dbReference type="Pfam" id="PF13581"/>
    </source>
</evidence>
<gene>
    <name evidence="4" type="ORF">ADK38_37780</name>
</gene>
<keyword evidence="2" id="KW-0175">Coiled coil</keyword>
<name>A0ABR5IVS8_9ACTN</name>
<accession>A0ABR5IVS8</accession>
<evidence type="ECO:0000256" key="1">
    <source>
        <dbReference type="ARBA" id="ARBA00022527"/>
    </source>
</evidence>
<dbReference type="InterPro" id="IPR036890">
    <property type="entry name" value="HATPase_C_sf"/>
</dbReference>
<evidence type="ECO:0000313" key="4">
    <source>
        <dbReference type="EMBL" id="KOG85244.1"/>
    </source>
</evidence>
<dbReference type="SUPFAM" id="SSF55874">
    <property type="entry name" value="ATPase domain of HSP90 chaperone/DNA topoisomerase II/histidine kinase"/>
    <property type="match status" value="1"/>
</dbReference>
<keyword evidence="5" id="KW-1185">Reference proteome</keyword>
<dbReference type="Pfam" id="PF13581">
    <property type="entry name" value="HATPase_c_2"/>
    <property type="match status" value="1"/>
</dbReference>
<keyword evidence="1" id="KW-0808">Transferase</keyword>
<feature type="coiled-coil region" evidence="2">
    <location>
        <begin position="20"/>
        <end position="47"/>
    </location>
</feature>
<evidence type="ECO:0000313" key="5">
    <source>
        <dbReference type="Proteomes" id="UP000037020"/>
    </source>
</evidence>
<proteinExistence type="predicted"/>
<dbReference type="InterPro" id="IPR050267">
    <property type="entry name" value="Anti-sigma-factor_SerPK"/>
</dbReference>